<evidence type="ECO:0000313" key="7">
    <source>
        <dbReference type="Proteomes" id="UP000072421"/>
    </source>
</evidence>
<dbReference type="CDD" id="cd07138">
    <property type="entry name" value="ALDH_CddD_SSP0762"/>
    <property type="match status" value="1"/>
</dbReference>
<evidence type="ECO:0000313" key="6">
    <source>
        <dbReference type="EMBL" id="AMO94074.1"/>
    </source>
</evidence>
<dbReference type="FunFam" id="3.40.605.10:FF:000007">
    <property type="entry name" value="NAD/NADP-dependent betaine aldehyde dehydrogenase"/>
    <property type="match status" value="1"/>
</dbReference>
<dbReference type="PANTHER" id="PTHR42804">
    <property type="entry name" value="ALDEHYDE DEHYDROGENASE"/>
    <property type="match status" value="1"/>
</dbReference>
<dbReference type="OrthoDB" id="6187633at2"/>
<dbReference type="PANTHER" id="PTHR42804:SF1">
    <property type="entry name" value="ALDEHYDE DEHYDROGENASE-RELATED"/>
    <property type="match status" value="1"/>
</dbReference>
<protein>
    <submittedName>
        <fullName evidence="6">Aldehyde dehydrogenase family protein</fullName>
    </submittedName>
</protein>
<dbReference type="Pfam" id="PF00171">
    <property type="entry name" value="Aldedh"/>
    <property type="match status" value="1"/>
</dbReference>
<dbReference type="PROSITE" id="PS00687">
    <property type="entry name" value="ALDEHYDE_DEHYDR_GLU"/>
    <property type="match status" value="1"/>
</dbReference>
<evidence type="ECO:0000256" key="4">
    <source>
        <dbReference type="RuleBase" id="RU003345"/>
    </source>
</evidence>
<sequence>MKTVDHIYINGKFIKPHGTEVLELINPSTKAVIGKVTLADEQDAQAAIAAAKAAYKSFSQTTKEQRMEYLQRLHDAVAARSDELLDTMIEEYGGPHRISNATTQRAANSFLQAKELLKTFDFVKHVGISKVVLEPLGVVGLITPWNANYGFICSKLAMAIAAGSTTVIKPSELSSLQTQLLTECLHAAGLPAGVFNIVTGRGATVGAEITRHPDIAKISFTGSTDVGKTIARGAVETMKRVTLELGGKSPNVILDDADLEKAIPIAIAAATVNSGQACMAGTRLIVPESRLEEVKFLVKKAVQALQVGDPRNSDTAIGPMVTQTQYDRVQRYIRLGVEEGAELLVGGAGHPAGLDRGYFVQPTVFTNVTMDMRIAKEEIFGPVLAILSYKTEAEAIDIANDTVYGLHAFVSSSDIGRANKVAAQIVAGRVFINGMYDEPRAPFGGFKQSGIGREFGTYGLEAYLEPKAVMGHGETSNENAQ</sequence>
<dbReference type="Gene3D" id="3.40.309.10">
    <property type="entry name" value="Aldehyde Dehydrogenase, Chain A, domain 2"/>
    <property type="match status" value="1"/>
</dbReference>
<accession>A0A127P8V5</accession>
<keyword evidence="2 4" id="KW-0560">Oxidoreductase</keyword>
<dbReference type="InterPro" id="IPR016162">
    <property type="entry name" value="Ald_DH_N"/>
</dbReference>
<dbReference type="FunFam" id="3.40.309.10:FF:000012">
    <property type="entry name" value="Betaine aldehyde dehydrogenase"/>
    <property type="match status" value="1"/>
</dbReference>
<dbReference type="InterPro" id="IPR029510">
    <property type="entry name" value="Ald_DH_CS_GLU"/>
</dbReference>
<gene>
    <name evidence="6" type="ORF">CFter6_1363</name>
</gene>
<organism evidence="6">
    <name type="scientific">Collimonas fungivorans</name>
    <dbReference type="NCBI Taxonomy" id="158899"/>
    <lineage>
        <taxon>Bacteria</taxon>
        <taxon>Pseudomonadati</taxon>
        <taxon>Pseudomonadota</taxon>
        <taxon>Betaproteobacteria</taxon>
        <taxon>Burkholderiales</taxon>
        <taxon>Oxalobacteraceae</taxon>
        <taxon>Collimonas</taxon>
    </lineage>
</organism>
<dbReference type="InterPro" id="IPR016163">
    <property type="entry name" value="Ald_DH_C"/>
</dbReference>
<feature type="domain" description="Aldehyde dehydrogenase" evidence="5">
    <location>
        <begin position="14"/>
        <end position="469"/>
    </location>
</feature>
<comment type="similarity">
    <text evidence="1 4">Belongs to the aldehyde dehydrogenase family.</text>
</comment>
<name>A0A127P8V5_9BURK</name>
<dbReference type="SUPFAM" id="SSF53720">
    <property type="entry name" value="ALDH-like"/>
    <property type="match status" value="1"/>
</dbReference>
<dbReference type="AlphaFoldDB" id="A0A127P8V5"/>
<evidence type="ECO:0000259" key="5">
    <source>
        <dbReference type="Pfam" id="PF00171"/>
    </source>
</evidence>
<dbReference type="GO" id="GO:0016620">
    <property type="term" value="F:oxidoreductase activity, acting on the aldehyde or oxo group of donors, NAD or NADP as acceptor"/>
    <property type="evidence" value="ECO:0007669"/>
    <property type="project" value="InterPro"/>
</dbReference>
<dbReference type="InterPro" id="IPR016161">
    <property type="entry name" value="Ald_DH/histidinol_DH"/>
</dbReference>
<dbReference type="FunFam" id="3.40.605.10:FF:000026">
    <property type="entry name" value="Aldehyde dehydrogenase, putative"/>
    <property type="match status" value="1"/>
</dbReference>
<evidence type="ECO:0000256" key="1">
    <source>
        <dbReference type="ARBA" id="ARBA00009986"/>
    </source>
</evidence>
<proteinExistence type="inferred from homology"/>
<feature type="active site" evidence="3">
    <location>
        <position position="244"/>
    </location>
</feature>
<evidence type="ECO:0000256" key="3">
    <source>
        <dbReference type="PROSITE-ProRule" id="PRU10007"/>
    </source>
</evidence>
<dbReference type="RefSeq" id="WP_061539220.1">
    <property type="nucleotide sequence ID" value="NZ_CP013232.1"/>
</dbReference>
<reference evidence="6 7" key="1">
    <citation type="submission" date="2015-11" db="EMBL/GenBank/DDBJ databases">
        <title>Exploring the genomic traits of fungus-feeding bacterial genus Collimonas.</title>
        <authorList>
            <person name="Song C."/>
            <person name="Schmidt R."/>
            <person name="de Jager V."/>
            <person name="Krzyzanowska D."/>
            <person name="Jongedijk E."/>
            <person name="Cankar K."/>
            <person name="Beekwilder J."/>
            <person name="van Veen A."/>
            <person name="de Boer W."/>
            <person name="van Veen J.A."/>
            <person name="Garbeva P."/>
        </authorList>
    </citation>
    <scope>NUCLEOTIDE SEQUENCE [LARGE SCALE GENOMIC DNA]</scope>
    <source>
        <strain evidence="6 7">Ter6</strain>
    </source>
</reference>
<dbReference type="PATRIC" id="fig|158899.10.peg.1376"/>
<dbReference type="Proteomes" id="UP000072421">
    <property type="component" value="Chromosome"/>
</dbReference>
<dbReference type="InterPro" id="IPR015590">
    <property type="entry name" value="Aldehyde_DH_dom"/>
</dbReference>
<dbReference type="EMBL" id="CP013232">
    <property type="protein sequence ID" value="AMO94074.1"/>
    <property type="molecule type" value="Genomic_DNA"/>
</dbReference>
<evidence type="ECO:0000256" key="2">
    <source>
        <dbReference type="ARBA" id="ARBA00023002"/>
    </source>
</evidence>
<dbReference type="Gene3D" id="3.40.605.10">
    <property type="entry name" value="Aldehyde Dehydrogenase, Chain A, domain 1"/>
    <property type="match status" value="1"/>
</dbReference>